<evidence type="ECO:0000256" key="5">
    <source>
        <dbReference type="ARBA" id="ARBA00022723"/>
    </source>
</evidence>
<evidence type="ECO:0000259" key="14">
    <source>
        <dbReference type="PROSITE" id="PS50089"/>
    </source>
</evidence>
<dbReference type="InterPro" id="IPR032443">
    <property type="entry name" value="RAWUL"/>
</dbReference>
<dbReference type="InterPro" id="IPR021869">
    <property type="entry name" value="RNase_Zc3h12_NYN"/>
</dbReference>
<dbReference type="PROSITE" id="PS00518">
    <property type="entry name" value="ZF_RING_1"/>
    <property type="match status" value="1"/>
</dbReference>
<feature type="zinc finger region" description="C3H1-type" evidence="12">
    <location>
        <begin position="539"/>
        <end position="564"/>
    </location>
</feature>
<evidence type="ECO:0000313" key="16">
    <source>
        <dbReference type="EMBL" id="RMX46640.1"/>
    </source>
</evidence>
<dbReference type="GO" id="GO:0016787">
    <property type="term" value="F:hydrolase activity"/>
    <property type="evidence" value="ECO:0007669"/>
    <property type="project" value="UniProtKB-KW"/>
</dbReference>
<evidence type="ECO:0000256" key="12">
    <source>
        <dbReference type="PROSITE-ProRule" id="PRU00723"/>
    </source>
</evidence>
<dbReference type="InterPro" id="IPR000571">
    <property type="entry name" value="Znf_CCCH"/>
</dbReference>
<accession>A0A3M6TZ16</accession>
<dbReference type="GO" id="GO:0031519">
    <property type="term" value="C:PcG protein complex"/>
    <property type="evidence" value="ECO:0007669"/>
    <property type="project" value="UniProtKB-ARBA"/>
</dbReference>
<keyword evidence="6" id="KW-0255">Endonuclease</keyword>
<feature type="domain" description="C3H1-type" evidence="15">
    <location>
        <begin position="539"/>
        <end position="564"/>
    </location>
</feature>
<dbReference type="SUPFAM" id="SSF57850">
    <property type="entry name" value="RING/U-box"/>
    <property type="match status" value="1"/>
</dbReference>
<organism evidence="16 17">
    <name type="scientific">Pocillopora damicornis</name>
    <name type="common">Cauliflower coral</name>
    <name type="synonym">Millepora damicornis</name>
    <dbReference type="NCBI Taxonomy" id="46731"/>
    <lineage>
        <taxon>Eukaryota</taxon>
        <taxon>Metazoa</taxon>
        <taxon>Cnidaria</taxon>
        <taxon>Anthozoa</taxon>
        <taxon>Hexacorallia</taxon>
        <taxon>Scleractinia</taxon>
        <taxon>Astrocoeniina</taxon>
        <taxon>Pocilloporidae</taxon>
        <taxon>Pocillopora</taxon>
    </lineage>
</organism>
<keyword evidence="5 12" id="KW-0479">Metal-binding</keyword>
<dbReference type="InterPro" id="IPR017907">
    <property type="entry name" value="Znf_RING_CS"/>
</dbReference>
<dbReference type="GO" id="GO:0036464">
    <property type="term" value="C:cytoplasmic ribonucleoprotein granule"/>
    <property type="evidence" value="ECO:0007669"/>
    <property type="project" value="TreeGrafter"/>
</dbReference>
<dbReference type="GO" id="GO:0003729">
    <property type="term" value="F:mRNA binding"/>
    <property type="evidence" value="ECO:0007669"/>
    <property type="project" value="TreeGrafter"/>
</dbReference>
<dbReference type="Pfam" id="PF23050">
    <property type="entry name" value="KH_N4BP1_1st"/>
    <property type="match status" value="1"/>
</dbReference>
<comment type="subcellular location">
    <subcellularLocation>
        <location evidence="2">Nucleus</location>
    </subcellularLocation>
</comment>
<evidence type="ECO:0000256" key="10">
    <source>
        <dbReference type="ARBA" id="ARBA00022842"/>
    </source>
</evidence>
<evidence type="ECO:0000256" key="6">
    <source>
        <dbReference type="ARBA" id="ARBA00022759"/>
    </source>
</evidence>
<dbReference type="Gene3D" id="3.10.20.90">
    <property type="entry name" value="Phosphatidylinositol 3-kinase Catalytic Subunit, Chain A, domain 1"/>
    <property type="match status" value="1"/>
</dbReference>
<dbReference type="InterPro" id="IPR013083">
    <property type="entry name" value="Znf_RING/FYVE/PHD"/>
</dbReference>
<feature type="compositionally biased region" description="Basic and acidic residues" evidence="13">
    <location>
        <begin position="779"/>
        <end position="791"/>
    </location>
</feature>
<dbReference type="Pfam" id="PF16207">
    <property type="entry name" value="RAWUL"/>
    <property type="match status" value="1"/>
</dbReference>
<evidence type="ECO:0000259" key="15">
    <source>
        <dbReference type="PROSITE" id="PS50103"/>
    </source>
</evidence>
<evidence type="ECO:0000256" key="11">
    <source>
        <dbReference type="ARBA" id="ARBA00023242"/>
    </source>
</evidence>
<dbReference type="InterPro" id="IPR018957">
    <property type="entry name" value="Znf_C3HC4_RING-type"/>
</dbReference>
<dbReference type="InterPro" id="IPR001841">
    <property type="entry name" value="Znf_RING"/>
</dbReference>
<keyword evidence="8" id="KW-0378">Hydrolase</keyword>
<dbReference type="CDD" id="cd16737">
    <property type="entry name" value="RING-HC_PCGF5"/>
    <property type="match status" value="1"/>
</dbReference>
<dbReference type="OrthoDB" id="392925at2759"/>
<name>A0A3M6TZ16_POCDA</name>
<dbReference type="CDD" id="cd09032">
    <property type="entry name" value="KH-I_N4BP1_like_rpt1"/>
    <property type="match status" value="1"/>
</dbReference>
<feature type="region of interest" description="Disordered" evidence="13">
    <location>
        <begin position="751"/>
        <end position="791"/>
    </location>
</feature>
<evidence type="ECO:0000313" key="17">
    <source>
        <dbReference type="Proteomes" id="UP000275408"/>
    </source>
</evidence>
<dbReference type="Pfam" id="PF18039">
    <property type="entry name" value="UBA_6"/>
    <property type="match status" value="1"/>
</dbReference>
<evidence type="ECO:0000256" key="7">
    <source>
        <dbReference type="ARBA" id="ARBA00022771"/>
    </source>
</evidence>
<feature type="compositionally biased region" description="Basic and acidic residues" evidence="13">
    <location>
        <begin position="828"/>
        <end position="837"/>
    </location>
</feature>
<dbReference type="PROSITE" id="PS50103">
    <property type="entry name" value="ZF_C3H1"/>
    <property type="match status" value="1"/>
</dbReference>
<reference evidence="16 17" key="1">
    <citation type="journal article" date="2018" name="Sci. Rep.">
        <title>Comparative analysis of the Pocillopora damicornis genome highlights role of immune system in coral evolution.</title>
        <authorList>
            <person name="Cunning R."/>
            <person name="Bay R.A."/>
            <person name="Gillette P."/>
            <person name="Baker A.C."/>
            <person name="Traylor-Knowles N."/>
        </authorList>
    </citation>
    <scope>NUCLEOTIDE SEQUENCE [LARGE SCALE GENOMIC DNA]</scope>
    <source>
        <strain evidence="16">RSMAS</strain>
        <tissue evidence="16">Whole animal</tissue>
    </source>
</reference>
<evidence type="ECO:0000256" key="4">
    <source>
        <dbReference type="ARBA" id="ARBA00022722"/>
    </source>
</evidence>
<dbReference type="PROSITE" id="PS50089">
    <property type="entry name" value="ZF_RING_2"/>
    <property type="match status" value="1"/>
</dbReference>
<evidence type="ECO:0000256" key="2">
    <source>
        <dbReference type="ARBA" id="ARBA00004123"/>
    </source>
</evidence>
<dbReference type="InterPro" id="IPR040546">
    <property type="entry name" value="Rege-1_UBA-like"/>
</dbReference>
<gene>
    <name evidence="16" type="ORF">pdam_00012426</name>
</gene>
<comment type="caution">
    <text evidence="16">The sequence shown here is derived from an EMBL/GenBank/DDBJ whole genome shotgun (WGS) entry which is preliminary data.</text>
</comment>
<dbReference type="PANTHER" id="PTHR12876">
    <property type="entry name" value="N4BP1-RELATED"/>
    <property type="match status" value="1"/>
</dbReference>
<proteinExistence type="inferred from homology"/>
<keyword evidence="11" id="KW-0539">Nucleus</keyword>
<dbReference type="GO" id="GO:0008270">
    <property type="term" value="F:zinc ion binding"/>
    <property type="evidence" value="ECO:0007669"/>
    <property type="project" value="UniProtKB-KW"/>
</dbReference>
<sequence length="934" mass="106067">MAILRSNKEQRIKIAELNPFITCELCKGYLIKPTTIAECLHTFCRSCIVQNLQDNEENICPKCSTVIHETNPFEMLRSDQMLEDIIFKLVPGLQEITMDKHEPIEFVVLQEKIPLVKENIKKIRSLFNVDVTLKANDQKSGQRWICLQGNDAELQRKAQTYIKSLCGTSQHAIEAPIGLCEKLRKGNLGMEVEKLTGAVLSFNDTTVYVQSDDSLVTVLAVSEIERHIANFKKEAKIGVASRKCDPAAVPDSAVNIPERSTSVATDIPPSMREFAYKLNYTDKEIDAVIKTFGTEININQLLQELVKNTASAQQLGTAPEDTTSLPGSVRGNCVAPPLQPTEMRRNLLARGPPATPPRRPEYHYVSEKTRLVPSDNLRPIVIDGSNVAMSHGNQRVFSCRGIQICVEYFQRRGHKDITVFVPMWRTEECSQDSPIMNQEVLHILFSQEILKLTPSRSNGNRRIVCYDDKYTVDLADQNGGIIVSNDNFRDLLEENPRWKETIEQRTLMYTFVGDRFMPPDDPLGRRGPSLNDFLRRGSATHPKICPYLKNCTFGNRCKYYHPERDTQRQHGGASIKISSEITEHQTNGTGELNMTTQSPITLSTQRCNRNTLVLESRGSFQSQVDNHPGRPNDTLSRGISARGVPSHKNSYINSREGPLYPRGFYGGHVYADHHHPVIPDYAPPMYPPDMNQFPPLAAPWPSSPYSTPAQYAPSPPMGYPQGNPTYCYFEPRERCRLEEFNKNVRSGKEDIGLLKNRHKDSLTDEPPHKKYRSLSRKAQHSDDSDGKHNFHRDDPQIGVCLQYLRDCIDDGSECGEAKPDSGNTESQKLSERSREESNLNGPMWELVRKYIRCSSRTTIGHIKKYLKLKLNLSAVDQVEVMCNGEIMGKDHTLEFVFMTRWRVKASRTHQNEFYSEIMDSTILTLQYRPKLDFL</sequence>
<feature type="compositionally biased region" description="Basic residues" evidence="13">
    <location>
        <begin position="769"/>
        <end position="778"/>
    </location>
</feature>
<keyword evidence="4" id="KW-0540">Nuclease</keyword>
<feature type="domain" description="RING-type" evidence="14">
    <location>
        <begin position="23"/>
        <end position="64"/>
    </location>
</feature>
<dbReference type="EMBL" id="RCHS01002616">
    <property type="protein sequence ID" value="RMX46640.1"/>
    <property type="molecule type" value="Genomic_DNA"/>
</dbReference>
<protein>
    <recommendedName>
        <fullName evidence="18">RING-type E3 ubiquitin transferase</fullName>
    </recommendedName>
</protein>
<dbReference type="FunFam" id="3.40.50.11980:FF:000001">
    <property type="entry name" value="ZC3H12A isoform 1"/>
    <property type="match status" value="1"/>
</dbReference>
<keyword evidence="10" id="KW-0460">Magnesium</keyword>
<evidence type="ECO:0000256" key="13">
    <source>
        <dbReference type="SAM" id="MobiDB-lite"/>
    </source>
</evidence>
<evidence type="ECO:0000256" key="8">
    <source>
        <dbReference type="ARBA" id="ARBA00022801"/>
    </source>
</evidence>
<feature type="region of interest" description="Disordered" evidence="13">
    <location>
        <begin position="621"/>
        <end position="653"/>
    </location>
</feature>
<evidence type="ECO:0000256" key="3">
    <source>
        <dbReference type="ARBA" id="ARBA00010922"/>
    </source>
</evidence>
<feature type="region of interest" description="Disordered" evidence="13">
    <location>
        <begin position="814"/>
        <end position="837"/>
    </location>
</feature>
<dbReference type="GO" id="GO:0004521">
    <property type="term" value="F:RNA endonuclease activity"/>
    <property type="evidence" value="ECO:0007669"/>
    <property type="project" value="TreeGrafter"/>
</dbReference>
<dbReference type="AlphaFoldDB" id="A0A3M6TZ16"/>
<feature type="region of interest" description="Disordered" evidence="13">
    <location>
        <begin position="314"/>
        <end position="336"/>
    </location>
</feature>
<dbReference type="Pfam" id="PF11977">
    <property type="entry name" value="RNase_Zc3h12a"/>
    <property type="match status" value="1"/>
</dbReference>
<evidence type="ECO:0000256" key="1">
    <source>
        <dbReference type="ARBA" id="ARBA00001946"/>
    </source>
</evidence>
<dbReference type="InterPro" id="IPR051101">
    <property type="entry name" value="ZC3H12/N4BP1_RNase_Reg"/>
</dbReference>
<dbReference type="Gene3D" id="3.30.40.10">
    <property type="entry name" value="Zinc/RING finger domain, C3HC4 (zinc finger)"/>
    <property type="match status" value="1"/>
</dbReference>
<dbReference type="PANTHER" id="PTHR12876:SF35">
    <property type="entry name" value="LD08718P-RELATED"/>
    <property type="match status" value="1"/>
</dbReference>
<dbReference type="Proteomes" id="UP000275408">
    <property type="component" value="Unassembled WGS sequence"/>
</dbReference>
<evidence type="ECO:0008006" key="18">
    <source>
        <dbReference type="Google" id="ProtNLM"/>
    </source>
</evidence>
<dbReference type="Gene3D" id="3.40.50.11980">
    <property type="match status" value="1"/>
</dbReference>
<comment type="cofactor">
    <cofactor evidence="1">
        <name>Mg(2+)</name>
        <dbReference type="ChEBI" id="CHEBI:18420"/>
    </cofactor>
</comment>
<dbReference type="InterPro" id="IPR056629">
    <property type="entry name" value="KH_N4BP1_1st"/>
</dbReference>
<keyword evidence="7 12" id="KW-0863">Zinc-finger</keyword>
<feature type="compositionally biased region" description="Basic and acidic residues" evidence="13">
    <location>
        <begin position="759"/>
        <end position="768"/>
    </location>
</feature>
<evidence type="ECO:0000256" key="9">
    <source>
        <dbReference type="ARBA" id="ARBA00022833"/>
    </source>
</evidence>
<keyword evidence="9 12" id="KW-0862">Zinc</keyword>
<keyword evidence="17" id="KW-1185">Reference proteome</keyword>
<comment type="similarity">
    <text evidence="3">Belongs to the ZC3H12 family.</text>
</comment>
<dbReference type="SMART" id="SM00184">
    <property type="entry name" value="RING"/>
    <property type="match status" value="1"/>
</dbReference>
<dbReference type="FunFam" id="3.30.40.10:FF:000033">
    <property type="entry name" value="Polycomb group RING finger protein 3"/>
    <property type="match status" value="1"/>
</dbReference>
<feature type="compositionally biased region" description="Polar residues" evidence="13">
    <location>
        <begin position="314"/>
        <end position="326"/>
    </location>
</feature>
<dbReference type="Pfam" id="PF00097">
    <property type="entry name" value="zf-C3HC4"/>
    <property type="match status" value="1"/>
</dbReference>